<accession>A0ABM7Q2K5</accession>
<evidence type="ECO:0000313" key="8">
    <source>
        <dbReference type="Proteomes" id="UP000681317"/>
    </source>
</evidence>
<dbReference type="Proteomes" id="UP000681317">
    <property type="component" value="Chromosome"/>
</dbReference>
<sequence length="264" mass="28115">MLHRMQTLPALFLSHGSPMLAVQDSPAGRFLDGLGASMPRPRAIVVASAHFTAAPTHVGTAAQPRTVHDFGGFPPQLYDLRYPAPGDPELARAILHRLEAAGATATAAPEHGLDHGVWVPLRRMYPDADIPVVPVSVDPRGDAAAHVALGRALAGLREENVLVIGSGGFVHNLGDLDWKTQDAALAPWAAGFADWMRERLQAHDLPALLDWQAQAPHANRAHPTVEHLMPLFVALGAGGATPAVRTLHRSHELGTLALDAFAFD</sequence>
<protein>
    <submittedName>
        <fullName evidence="7">Dioxygenase</fullName>
    </submittedName>
</protein>
<comment type="similarity">
    <text evidence="2">Belongs to the DODA-type extradiol aromatic ring-opening dioxygenase family.</text>
</comment>
<evidence type="ECO:0000313" key="7">
    <source>
        <dbReference type="EMBL" id="BCT91434.1"/>
    </source>
</evidence>
<evidence type="ECO:0000256" key="2">
    <source>
        <dbReference type="ARBA" id="ARBA00007581"/>
    </source>
</evidence>
<dbReference type="InterPro" id="IPR004183">
    <property type="entry name" value="Xdiol_dOase_suB"/>
</dbReference>
<keyword evidence="7" id="KW-0223">Dioxygenase</keyword>
<keyword evidence="3" id="KW-0479">Metal-binding</keyword>
<proteinExistence type="inferred from homology"/>
<dbReference type="EMBL" id="AP024545">
    <property type="protein sequence ID" value="BCT91434.1"/>
    <property type="molecule type" value="Genomic_DNA"/>
</dbReference>
<dbReference type="Gene3D" id="3.40.830.10">
    <property type="entry name" value="LigB-like"/>
    <property type="match status" value="1"/>
</dbReference>
<gene>
    <name evidence="7" type="ORF">LYSCAS_04580</name>
</gene>
<evidence type="ECO:0000256" key="1">
    <source>
        <dbReference type="ARBA" id="ARBA00001947"/>
    </source>
</evidence>
<feature type="domain" description="Extradiol ring-cleavage dioxygenase class III enzyme subunit B" evidence="6">
    <location>
        <begin position="10"/>
        <end position="252"/>
    </location>
</feature>
<keyword evidence="8" id="KW-1185">Reference proteome</keyword>
<dbReference type="InterPro" id="IPR014436">
    <property type="entry name" value="Extradiol_dOase_DODA"/>
</dbReference>
<dbReference type="SUPFAM" id="SSF53213">
    <property type="entry name" value="LigB-like"/>
    <property type="match status" value="1"/>
</dbReference>
<evidence type="ECO:0000256" key="4">
    <source>
        <dbReference type="ARBA" id="ARBA00022833"/>
    </source>
</evidence>
<reference evidence="7 8" key="1">
    <citation type="submission" date="2021-03" db="EMBL/GenBank/DDBJ databases">
        <title>Complete Genome Sequences of Two Lysobacter Strains Isolated from Sea Water (Lysobacter caseinilyticus) and Soil (Lysobacter helvus) in South Korea.</title>
        <authorList>
            <person name="Watanabe Y."/>
            <person name="Arakawa K."/>
        </authorList>
    </citation>
    <scope>NUCLEOTIDE SEQUENCE [LARGE SCALE GENOMIC DNA]</scope>
    <source>
        <strain evidence="7 8">KVB24</strain>
    </source>
</reference>
<dbReference type="PANTHER" id="PTHR30096">
    <property type="entry name" value="4,5-DOPA DIOXYGENASE EXTRADIOL-LIKE PROTEIN"/>
    <property type="match status" value="1"/>
</dbReference>
<dbReference type="CDD" id="cd07363">
    <property type="entry name" value="45_DOPA_Dioxygenase"/>
    <property type="match status" value="1"/>
</dbReference>
<name>A0ABM7Q2K5_9GAMM</name>
<dbReference type="Pfam" id="PF02900">
    <property type="entry name" value="LigB"/>
    <property type="match status" value="1"/>
</dbReference>
<organism evidence="7 8">
    <name type="scientific">Noviluteimonas caseinilytica</name>
    <dbReference type="NCBI Taxonomy" id="2675101"/>
    <lineage>
        <taxon>Bacteria</taxon>
        <taxon>Pseudomonadati</taxon>
        <taxon>Pseudomonadota</taxon>
        <taxon>Gammaproteobacteria</taxon>
        <taxon>Lysobacterales</taxon>
        <taxon>Lysobacteraceae</taxon>
        <taxon>Noviluteimonas</taxon>
    </lineage>
</organism>
<dbReference type="GO" id="GO:0051213">
    <property type="term" value="F:dioxygenase activity"/>
    <property type="evidence" value="ECO:0007669"/>
    <property type="project" value="UniProtKB-KW"/>
</dbReference>
<evidence type="ECO:0000256" key="3">
    <source>
        <dbReference type="ARBA" id="ARBA00022723"/>
    </source>
</evidence>
<dbReference type="PIRSF" id="PIRSF006157">
    <property type="entry name" value="Doxgns_DODA"/>
    <property type="match status" value="1"/>
</dbReference>
<keyword evidence="4" id="KW-0862">Zinc</keyword>
<keyword evidence="5" id="KW-0560">Oxidoreductase</keyword>
<evidence type="ECO:0000256" key="5">
    <source>
        <dbReference type="ARBA" id="ARBA00023002"/>
    </source>
</evidence>
<evidence type="ECO:0000259" key="6">
    <source>
        <dbReference type="Pfam" id="PF02900"/>
    </source>
</evidence>
<dbReference type="PANTHER" id="PTHR30096:SF0">
    <property type="entry name" value="4,5-DOPA DIOXYGENASE EXTRADIOL-LIKE PROTEIN"/>
    <property type="match status" value="1"/>
</dbReference>
<comment type="cofactor">
    <cofactor evidence="1">
        <name>Zn(2+)</name>
        <dbReference type="ChEBI" id="CHEBI:29105"/>
    </cofactor>
</comment>